<proteinExistence type="predicted"/>
<dbReference type="Proteomes" id="UP000176187">
    <property type="component" value="Unassembled WGS sequence"/>
</dbReference>
<gene>
    <name evidence="1" type="ORF">A3A05_02870</name>
</gene>
<comment type="caution">
    <text evidence="1">The sequence shown here is derived from an EMBL/GenBank/DDBJ whole genome shotgun (WGS) entry which is preliminary data.</text>
</comment>
<reference evidence="1 2" key="1">
    <citation type="journal article" date="2016" name="Nat. Commun.">
        <title>Thousands of microbial genomes shed light on interconnected biogeochemical processes in an aquifer system.</title>
        <authorList>
            <person name="Anantharaman K."/>
            <person name="Brown C.T."/>
            <person name="Hug L.A."/>
            <person name="Sharon I."/>
            <person name="Castelle C.J."/>
            <person name="Probst A.J."/>
            <person name="Thomas B.C."/>
            <person name="Singh A."/>
            <person name="Wilkins M.J."/>
            <person name="Karaoz U."/>
            <person name="Brodie E.L."/>
            <person name="Williams K.H."/>
            <person name="Hubbard S.S."/>
            <person name="Banfield J.F."/>
        </authorList>
    </citation>
    <scope>NUCLEOTIDE SEQUENCE [LARGE SCALE GENOMIC DNA]</scope>
</reference>
<protein>
    <submittedName>
        <fullName evidence="1">Uncharacterized protein</fullName>
    </submittedName>
</protein>
<dbReference type="EMBL" id="MFUY01000005">
    <property type="protein sequence ID" value="OGI86469.1"/>
    <property type="molecule type" value="Genomic_DNA"/>
</dbReference>
<evidence type="ECO:0000313" key="1">
    <source>
        <dbReference type="EMBL" id="OGI86469.1"/>
    </source>
</evidence>
<dbReference type="AlphaFoldDB" id="A0A1F6WX62"/>
<organism evidence="1 2">
    <name type="scientific">Candidatus Nomurabacteria bacterium RIFCSPLOWO2_01_FULL_41_12</name>
    <dbReference type="NCBI Taxonomy" id="1801774"/>
    <lineage>
        <taxon>Bacteria</taxon>
        <taxon>Candidatus Nomuraibacteriota</taxon>
    </lineage>
</organism>
<dbReference type="STRING" id="1801774.A3A05_02870"/>
<accession>A0A1F6WX62</accession>
<sequence length="584" mass="68589">MNSQTKNCQNCKKDFIIEPDDFGFYEKIKVPPPTFCPECRLQRRLAWRNERGLHNRECGLCKKKVISVFNQELGNTVFCDKCYWSDHWDAIGYASEIDFSKPFLSQLFELFYKVPAPNLFAFGTTMINSQYCNMANNMKNCYLLHDGTFDENVSYGSGVFHTKDSLDITTVRKCELCYEIVTCINCYRTLFSQNCEDCVEVYFSYNLRGCNNCFGCVNLHKKSYHIWNEPYTKEAYEEKLKSLGLDSHKNITSLKGKAHEFWKKFPKKYYFGVQNVNFSGDYMEHSKNAKWCFGVANVEDSKFCSFVSNGPVKTTYDFTHYGDNIELVYDSIQTGDGIYNVKFGWCNWTNTENATYSITVPGCSNIFGCVGLKKKQYCLLNKQYTKEEYEALVPKIIKHMNDMPYIDKKGNEYRYGEFYPIELSPYGYNETTAQEYFFLNKKQIKENGYKWKEPKTRNYGITKGSENLPDKISEVSDDILNEIISCEHQGKCEEDCTTAFKILPEDLKFYRRMNLPLPRLCPNCRHYQRLKQKNPLNLWHRQCMCDKKGHFHRIEKCEVEFETSYAPERPDIVYCEKCYQQEVD</sequence>
<evidence type="ECO:0000313" key="2">
    <source>
        <dbReference type="Proteomes" id="UP000176187"/>
    </source>
</evidence>
<name>A0A1F6WX62_9BACT</name>